<feature type="domain" description="GST N-terminal" evidence="2">
    <location>
        <begin position="3"/>
        <end position="86"/>
    </location>
</feature>
<dbReference type="OrthoDB" id="9810080at2"/>
<dbReference type="InterPro" id="IPR036249">
    <property type="entry name" value="Thioredoxin-like_sf"/>
</dbReference>
<evidence type="ECO:0000259" key="3">
    <source>
        <dbReference type="PROSITE" id="PS50405"/>
    </source>
</evidence>
<dbReference type="SUPFAM" id="SSF52833">
    <property type="entry name" value="Thioredoxin-like"/>
    <property type="match status" value="1"/>
</dbReference>
<evidence type="ECO:0000313" key="5">
    <source>
        <dbReference type="Proteomes" id="UP000237889"/>
    </source>
</evidence>
<evidence type="ECO:0000313" key="4">
    <source>
        <dbReference type="EMBL" id="AVO45340.1"/>
    </source>
</evidence>
<dbReference type="SUPFAM" id="SSF47616">
    <property type="entry name" value="GST C-terminal domain-like"/>
    <property type="match status" value="1"/>
</dbReference>
<dbReference type="EMBL" id="CP027668">
    <property type="protein sequence ID" value="AVO45340.1"/>
    <property type="molecule type" value="Genomic_DNA"/>
</dbReference>
<dbReference type="GO" id="GO:0016740">
    <property type="term" value="F:transferase activity"/>
    <property type="evidence" value="ECO:0007669"/>
    <property type="project" value="UniProtKB-KW"/>
</dbReference>
<dbReference type="PROSITE" id="PS50404">
    <property type="entry name" value="GST_NTER"/>
    <property type="match status" value="1"/>
</dbReference>
<comment type="similarity">
    <text evidence="1">Belongs to the GST superfamily.</text>
</comment>
<dbReference type="InterPro" id="IPR040079">
    <property type="entry name" value="Glutathione_S-Trfase"/>
</dbReference>
<evidence type="ECO:0000256" key="1">
    <source>
        <dbReference type="RuleBase" id="RU003494"/>
    </source>
</evidence>
<dbReference type="PANTHER" id="PTHR44051:SF2">
    <property type="entry name" value="HYPOTHETICAL GLUTATHIONE S-TRANSFERASE LIKE PROTEIN"/>
    <property type="match status" value="1"/>
</dbReference>
<dbReference type="Gene3D" id="3.40.30.10">
    <property type="entry name" value="Glutaredoxin"/>
    <property type="match status" value="1"/>
</dbReference>
<gene>
    <name evidence="4" type="ORF">C6569_09870</name>
</gene>
<dbReference type="AlphaFoldDB" id="A0A2S0NB00"/>
<dbReference type="KEGG" id="phr:C6569_09870"/>
<evidence type="ECO:0000259" key="2">
    <source>
        <dbReference type="PROSITE" id="PS50404"/>
    </source>
</evidence>
<dbReference type="SFLD" id="SFLDS00019">
    <property type="entry name" value="Glutathione_Transferase_(cytos"/>
    <property type="match status" value="1"/>
</dbReference>
<dbReference type="InterPro" id="IPR004046">
    <property type="entry name" value="GST_C"/>
</dbReference>
<dbReference type="Pfam" id="PF02798">
    <property type="entry name" value="GST_N"/>
    <property type="match status" value="1"/>
</dbReference>
<dbReference type="RefSeq" id="WP_106748681.1">
    <property type="nucleotide sequence ID" value="NZ_CP027668.1"/>
</dbReference>
<organism evidence="4 5">
    <name type="scientific">Phreatobacter cathodiphilus</name>
    <dbReference type="NCBI Taxonomy" id="1868589"/>
    <lineage>
        <taxon>Bacteria</taxon>
        <taxon>Pseudomonadati</taxon>
        <taxon>Pseudomonadota</taxon>
        <taxon>Alphaproteobacteria</taxon>
        <taxon>Hyphomicrobiales</taxon>
        <taxon>Phreatobacteraceae</taxon>
        <taxon>Phreatobacter</taxon>
    </lineage>
</organism>
<dbReference type="SFLD" id="SFLDG00358">
    <property type="entry name" value="Main_(cytGST)"/>
    <property type="match status" value="1"/>
</dbReference>
<keyword evidence="4" id="KW-0808">Transferase</keyword>
<reference evidence="4 5" key="1">
    <citation type="submission" date="2018-03" db="EMBL/GenBank/DDBJ databases">
        <title>Genome sequencing of Phreatobacter sp.</title>
        <authorList>
            <person name="Kim S.-J."/>
            <person name="Heo J."/>
            <person name="Kwon S.-W."/>
        </authorList>
    </citation>
    <scope>NUCLEOTIDE SEQUENCE [LARGE SCALE GENOMIC DNA]</scope>
    <source>
        <strain evidence="4 5">S-12</strain>
    </source>
</reference>
<proteinExistence type="inferred from homology"/>
<dbReference type="InterPro" id="IPR036282">
    <property type="entry name" value="Glutathione-S-Trfase_C_sf"/>
</dbReference>
<sequence length="210" mass="22941">MTKRFTLHGFWLSGPTYKVGLMLSLCGEDFAYHSVNLRAGEHKSPAFLAKNRFGQVPVLDDAKTGLALCQSAAILEHLAAELGKFQGEGAAGPARAREWMFWDFDRLAGPIYRSRAQRFGIRNFNQPVMEMYWAEGNAALKVLEEALAASDWLVGTKPSIADIDVYGVVAFAPQAGFDLKAYPAIGAWMARMEALPGFIPSDGLPKTAQA</sequence>
<dbReference type="PROSITE" id="PS50405">
    <property type="entry name" value="GST_CTER"/>
    <property type="match status" value="1"/>
</dbReference>
<dbReference type="InterPro" id="IPR010987">
    <property type="entry name" value="Glutathione-S-Trfase_C-like"/>
</dbReference>
<dbReference type="Proteomes" id="UP000237889">
    <property type="component" value="Chromosome"/>
</dbReference>
<accession>A0A2S0NB00</accession>
<protein>
    <submittedName>
        <fullName evidence="4">Glutathione S-transferase</fullName>
    </submittedName>
</protein>
<dbReference type="InterPro" id="IPR004045">
    <property type="entry name" value="Glutathione_S-Trfase_N"/>
</dbReference>
<dbReference type="PANTHER" id="PTHR44051">
    <property type="entry name" value="GLUTATHIONE S-TRANSFERASE-RELATED"/>
    <property type="match status" value="1"/>
</dbReference>
<name>A0A2S0NB00_9HYPH</name>
<dbReference type="Pfam" id="PF00043">
    <property type="entry name" value="GST_C"/>
    <property type="match status" value="1"/>
</dbReference>
<feature type="domain" description="GST C-terminal" evidence="3">
    <location>
        <begin position="89"/>
        <end position="209"/>
    </location>
</feature>
<dbReference type="Gene3D" id="1.20.1050.10">
    <property type="match status" value="1"/>
</dbReference>
<keyword evidence="5" id="KW-1185">Reference proteome</keyword>